<dbReference type="AlphaFoldDB" id="A0AAN7GGD1"/>
<dbReference type="PANTHER" id="PTHR33054:SF9">
    <property type="entry name" value="CCHC-TYPE DOMAIN-CONTAINING PROTEIN"/>
    <property type="match status" value="1"/>
</dbReference>
<feature type="domain" description="CCHC-type" evidence="3">
    <location>
        <begin position="976"/>
        <end position="990"/>
    </location>
</feature>
<dbReference type="SUPFAM" id="SSF57756">
    <property type="entry name" value="Retrovirus zinc finger-like domains"/>
    <property type="match status" value="1"/>
</dbReference>
<keyword evidence="1" id="KW-0863">Zinc-finger</keyword>
<feature type="compositionally biased region" description="Polar residues" evidence="2">
    <location>
        <begin position="343"/>
        <end position="358"/>
    </location>
</feature>
<dbReference type="InterPro" id="IPR056010">
    <property type="entry name" value="DUF7588"/>
</dbReference>
<sequence length="1098" mass="125956">MFRRSDSSTSIRSSSTDPPEIPVEDGTINSESYQLSDLDQKLGDWNIPKVPTNQVYRSSSWSLKKSFRTDYHVRTIEQVYSINKEYETCYLLSPAAMKAHRENGQKFLHIGLVQVGVKPLIREGLNNSILMALRDTRLIRFNDSLLGTIESSLSNGPIHFDCFPNLTVALDDPHILKVLTLNIKTHGTLVLHGTKQLALIYRVYYKCMGTNMSIQAFDKRKPGETTLIQTSNVRSTVQVPRTLKWSEISFPAQWTLENENYPLQVQNPVRNPELDLVQQLANGTVRLSFDQSRFRSPLEYDVPSSRSSLDLPQDTYQEPRSRSMDLRQPFRQPPILLKDRPASQCSSSITRPTRNLAQFQGVKDHSQVSTPCYSARKDSVADQEEDSNSQKPPSPSGSDFRNPIQQESEYDHQLLVLTKEFVPDMDMLEKEFNSEKNRVKREAYRANHTKEQKVEVLEKWKLFMREVKADYPFFEYFENHFQWHKRNCVISKTNWKLLPKRDAPGPSKPEIVRSSHPPQEAILFKHRGTDVTASPFKCATAPEEKVVRKVIEQNNYTNQCLGVIGRQLDRIEDGIDNKVLLQPGNPFKPSPTLEKPLVTLPTTRQASLKPKDQTALRIVAQKLDDLVKRELATPLSDHTIASRDPRLESQVETLHAHIRSDSSYTSPSETEREIEHIENQFQGLQVNRLYQPKVTPTTLTKNWYPRPTPPDLQFEERTTQFTVSSEVVELIVLGFTGKLLDWWNNCMTAASKDDIKHAVQKDEDENPIFDESIGRGVPDGVNTLIYTIVKHFIGKPSNITSRIYDQLSNLRCKTLGDYRWYEDVFTTRVMHRSDCNSPFWKEKFINGLPTLFGQKVKETLASSLGIIDYDNLTYGDISSTIRSEGMKMCRDLKIKSQANKSKAKYEIGNFCTQYGLPSIISKKRSKHRGEEPSAKTHRKKSTSKSYRKKNFKIDDFYKKGRPSPTRKFTPKASGTCFKCGKKGHFQKECKAKARTLINTLISDQTSKQEIFKLLQLDHLSSESSDQEKQQLFRTSSETSRVSSSSFSDIDEILACQDSCCRNKTIHVLSKQEELLLDLIEQIKDPEEKVQRLSEFHRT</sequence>
<dbReference type="PANTHER" id="PTHR33054">
    <property type="entry name" value="CCHC-TYPE DOMAIN-CONTAINING PROTEIN"/>
    <property type="match status" value="1"/>
</dbReference>
<evidence type="ECO:0000313" key="5">
    <source>
        <dbReference type="Proteomes" id="UP001324115"/>
    </source>
</evidence>
<feature type="region of interest" description="Disordered" evidence="2">
    <location>
        <begin position="922"/>
        <end position="946"/>
    </location>
</feature>
<evidence type="ECO:0000259" key="3">
    <source>
        <dbReference type="PROSITE" id="PS50158"/>
    </source>
</evidence>
<accession>A0AAN7GGD1</accession>
<feature type="compositionally biased region" description="Low complexity" evidence="2">
    <location>
        <begin position="7"/>
        <end position="17"/>
    </location>
</feature>
<keyword evidence="1" id="KW-0479">Metal-binding</keyword>
<organism evidence="4 5">
    <name type="scientific">Quercus rubra</name>
    <name type="common">Northern red oak</name>
    <name type="synonym">Quercus borealis</name>
    <dbReference type="NCBI Taxonomy" id="3512"/>
    <lineage>
        <taxon>Eukaryota</taxon>
        <taxon>Viridiplantae</taxon>
        <taxon>Streptophyta</taxon>
        <taxon>Embryophyta</taxon>
        <taxon>Tracheophyta</taxon>
        <taxon>Spermatophyta</taxon>
        <taxon>Magnoliopsida</taxon>
        <taxon>eudicotyledons</taxon>
        <taxon>Gunneridae</taxon>
        <taxon>Pentapetalae</taxon>
        <taxon>rosids</taxon>
        <taxon>fabids</taxon>
        <taxon>Fagales</taxon>
        <taxon>Fagaceae</taxon>
        <taxon>Quercus</taxon>
    </lineage>
</organism>
<dbReference type="InterPro" id="IPR036875">
    <property type="entry name" value="Znf_CCHC_sf"/>
</dbReference>
<name>A0AAN7GGD1_QUERU</name>
<dbReference type="GO" id="GO:0003676">
    <property type="term" value="F:nucleic acid binding"/>
    <property type="evidence" value="ECO:0007669"/>
    <property type="project" value="InterPro"/>
</dbReference>
<keyword evidence="5" id="KW-1185">Reference proteome</keyword>
<reference evidence="4 5" key="1">
    <citation type="journal article" date="2023" name="G3 (Bethesda)">
        <title>A haplotype-resolved chromosome-scale genome for Quercus rubra L. provides insights into the genetics of adaptive traits for red oak species.</title>
        <authorList>
            <person name="Kapoor B."/>
            <person name="Jenkins J."/>
            <person name="Schmutz J."/>
            <person name="Zhebentyayeva T."/>
            <person name="Kuelheim C."/>
            <person name="Coggeshall M."/>
            <person name="Heim C."/>
            <person name="Lasky J.R."/>
            <person name="Leites L."/>
            <person name="Islam-Faridi N."/>
            <person name="Romero-Severson J."/>
            <person name="DeLeo V.L."/>
            <person name="Lucas S.M."/>
            <person name="Lazic D."/>
            <person name="Gailing O."/>
            <person name="Carlson J."/>
            <person name="Staton M."/>
        </authorList>
    </citation>
    <scope>NUCLEOTIDE SEQUENCE [LARGE SCALE GENOMIC DNA]</scope>
    <source>
        <strain evidence="4">Pseudo-F2</strain>
    </source>
</reference>
<gene>
    <name evidence="4" type="ORF">RGQ29_001490</name>
</gene>
<feature type="region of interest" description="Disordered" evidence="2">
    <location>
        <begin position="1"/>
        <end position="27"/>
    </location>
</feature>
<dbReference type="Gene3D" id="4.10.60.10">
    <property type="entry name" value="Zinc finger, CCHC-type"/>
    <property type="match status" value="1"/>
</dbReference>
<keyword evidence="1" id="KW-0862">Zinc</keyword>
<dbReference type="PROSITE" id="PS50158">
    <property type="entry name" value="ZF_CCHC"/>
    <property type="match status" value="1"/>
</dbReference>
<dbReference type="InterPro" id="IPR028919">
    <property type="entry name" value="Viral_movement"/>
</dbReference>
<dbReference type="Proteomes" id="UP001324115">
    <property type="component" value="Unassembled WGS sequence"/>
</dbReference>
<feature type="compositionally biased region" description="Polar residues" evidence="2">
    <location>
        <begin position="304"/>
        <end position="316"/>
    </location>
</feature>
<dbReference type="EMBL" id="JAXUIC010000001">
    <property type="protein sequence ID" value="KAK4607685.1"/>
    <property type="molecule type" value="Genomic_DNA"/>
</dbReference>
<dbReference type="GO" id="GO:0008270">
    <property type="term" value="F:zinc ion binding"/>
    <property type="evidence" value="ECO:0007669"/>
    <property type="project" value="UniProtKB-KW"/>
</dbReference>
<dbReference type="Pfam" id="PF01107">
    <property type="entry name" value="MP"/>
    <property type="match status" value="1"/>
</dbReference>
<feature type="region of interest" description="Disordered" evidence="2">
    <location>
        <begin position="299"/>
        <end position="403"/>
    </location>
</feature>
<feature type="compositionally biased region" description="Basic residues" evidence="2">
    <location>
        <begin position="935"/>
        <end position="946"/>
    </location>
</feature>
<dbReference type="SMART" id="SM00343">
    <property type="entry name" value="ZnF_C2HC"/>
    <property type="match status" value="1"/>
</dbReference>
<evidence type="ECO:0000313" key="4">
    <source>
        <dbReference type="EMBL" id="KAK4607685.1"/>
    </source>
</evidence>
<dbReference type="InterPro" id="IPR001878">
    <property type="entry name" value="Znf_CCHC"/>
</dbReference>
<comment type="caution">
    <text evidence="4">The sequence shown here is derived from an EMBL/GenBank/DDBJ whole genome shotgun (WGS) entry which is preliminary data.</text>
</comment>
<evidence type="ECO:0000256" key="2">
    <source>
        <dbReference type="SAM" id="MobiDB-lite"/>
    </source>
</evidence>
<dbReference type="Pfam" id="PF24496">
    <property type="entry name" value="DUF7588"/>
    <property type="match status" value="1"/>
</dbReference>
<proteinExistence type="predicted"/>
<protein>
    <recommendedName>
        <fullName evidence="3">CCHC-type domain-containing protein</fullName>
    </recommendedName>
</protein>
<dbReference type="Pfam" id="PF22909">
    <property type="entry name" value="Caulimovir_coat_dom"/>
    <property type="match status" value="1"/>
</dbReference>
<evidence type="ECO:0000256" key="1">
    <source>
        <dbReference type="PROSITE-ProRule" id="PRU00047"/>
    </source>
</evidence>
<dbReference type="Pfam" id="PF00098">
    <property type="entry name" value="zf-CCHC"/>
    <property type="match status" value="1"/>
</dbReference>